<evidence type="ECO:0000313" key="8">
    <source>
        <dbReference type="Proteomes" id="UP000219435"/>
    </source>
</evidence>
<dbReference type="GO" id="GO:0016020">
    <property type="term" value="C:membrane"/>
    <property type="evidence" value="ECO:0007669"/>
    <property type="project" value="UniProtKB-SubCell"/>
</dbReference>
<dbReference type="InterPro" id="IPR002645">
    <property type="entry name" value="STAS_dom"/>
</dbReference>
<keyword evidence="2 5" id="KW-0812">Transmembrane</keyword>
<dbReference type="EMBL" id="OBQI01000004">
    <property type="protein sequence ID" value="SOC50174.1"/>
    <property type="molecule type" value="Genomic_DNA"/>
</dbReference>
<dbReference type="AlphaFoldDB" id="A0A285V7S1"/>
<evidence type="ECO:0000256" key="5">
    <source>
        <dbReference type="SAM" id="Phobius"/>
    </source>
</evidence>
<evidence type="ECO:0000313" key="7">
    <source>
        <dbReference type="EMBL" id="SOC50174.1"/>
    </source>
</evidence>
<dbReference type="PANTHER" id="PTHR11814">
    <property type="entry name" value="SULFATE TRANSPORTER"/>
    <property type="match status" value="1"/>
</dbReference>
<feature type="transmembrane region" description="Helical" evidence="5">
    <location>
        <begin position="108"/>
        <end position="126"/>
    </location>
</feature>
<dbReference type="Proteomes" id="UP000219435">
    <property type="component" value="Unassembled WGS sequence"/>
</dbReference>
<dbReference type="GO" id="GO:0055085">
    <property type="term" value="P:transmembrane transport"/>
    <property type="evidence" value="ECO:0007669"/>
    <property type="project" value="InterPro"/>
</dbReference>
<dbReference type="Gene3D" id="3.30.750.24">
    <property type="entry name" value="STAS domain"/>
    <property type="match status" value="1"/>
</dbReference>
<gene>
    <name evidence="7" type="ORF">SAMN05660748_2915</name>
</gene>
<dbReference type="Pfam" id="PF01740">
    <property type="entry name" value="STAS"/>
    <property type="match status" value="1"/>
</dbReference>
<dbReference type="InterPro" id="IPR011547">
    <property type="entry name" value="SLC26A/SulP_dom"/>
</dbReference>
<dbReference type="RefSeq" id="WP_097195739.1">
    <property type="nucleotide sequence ID" value="NZ_OBQI01000004.1"/>
</dbReference>
<feature type="transmembrane region" description="Helical" evidence="5">
    <location>
        <begin position="133"/>
        <end position="153"/>
    </location>
</feature>
<feature type="transmembrane region" description="Helical" evidence="5">
    <location>
        <begin position="255"/>
        <end position="276"/>
    </location>
</feature>
<feature type="transmembrane region" description="Helical" evidence="5">
    <location>
        <begin position="389"/>
        <end position="417"/>
    </location>
</feature>
<feature type="transmembrane region" description="Helical" evidence="5">
    <location>
        <begin position="325"/>
        <end position="345"/>
    </location>
</feature>
<comment type="subcellular location">
    <subcellularLocation>
        <location evidence="1">Membrane</location>
        <topology evidence="1">Multi-pass membrane protein</topology>
    </subcellularLocation>
</comment>
<evidence type="ECO:0000256" key="3">
    <source>
        <dbReference type="ARBA" id="ARBA00022989"/>
    </source>
</evidence>
<sequence length="568" mass="57821">MSGDRAGTVARALRPVLGLLPRRADYAGLRRSWPRDLVAGVTVGVVALPLALGFGVASGVGAAPGLVTAVIAGVVAAVFGGSSLQVSGPTGAMTVVLVPLVAAHGPEVVYPVAVLAGVLVVVAAVLRLGRLLAFVPWPLVEGFTLGIAVVIAAQQIPSGLGVARPEVENAVGAAAVAVVRFAAAPDWVVLGLLAMSVVLTAALPRLHRSLPASLLAIAVVTLVVELSGAGVARIGALPSSLPVPALPDFGNARDLIGAAAVVAFLAGLESLLSARVADGMSDVPRHDPDRELFGQGLANMVSGLCGGLPATGAIARTAVNARAGASTRVAALSHALVLAGIVYAASDLVGRIPLVALAGVLLVTAYRMVERHTTRAVLTSTRGDALVFVLTALCTVAFDLVTAVEVGLAVAGVLALVRLAGTARAVPEPLTDDGVDRATEHALLAGQVLAYRLDGPLFFAVADRFLREITATTDVRVVILRLGALDLLDATGARVLGEIVEHLRREGIEVLVKSDDAEHRRLLTAVGTLAPLVERGHVFATFPEAVAHAAEHVAAPAARGQERVRAGR</sequence>
<protein>
    <submittedName>
        <fullName evidence="7">Sulfate permease, SulP family</fullName>
    </submittedName>
</protein>
<dbReference type="InterPro" id="IPR001902">
    <property type="entry name" value="SLC26A/SulP_fam"/>
</dbReference>
<accession>A0A285V7S1</accession>
<name>A0A285V7S1_9ACTN</name>
<evidence type="ECO:0000256" key="2">
    <source>
        <dbReference type="ARBA" id="ARBA00022692"/>
    </source>
</evidence>
<reference evidence="8" key="1">
    <citation type="submission" date="2017-08" db="EMBL/GenBank/DDBJ databases">
        <authorList>
            <person name="Varghese N."/>
            <person name="Submissions S."/>
        </authorList>
    </citation>
    <scope>NUCLEOTIDE SEQUENCE [LARGE SCALE GENOMIC DNA]</scope>
    <source>
        <strain evidence="8">DSM 4725</strain>
    </source>
</reference>
<dbReference type="SUPFAM" id="SSF52091">
    <property type="entry name" value="SpoIIaa-like"/>
    <property type="match status" value="1"/>
</dbReference>
<feature type="transmembrane region" description="Helical" evidence="5">
    <location>
        <begin position="352"/>
        <end position="369"/>
    </location>
</feature>
<keyword evidence="3 5" id="KW-1133">Transmembrane helix</keyword>
<keyword evidence="4 5" id="KW-0472">Membrane</keyword>
<feature type="transmembrane region" description="Helical" evidence="5">
    <location>
        <begin position="37"/>
        <end position="56"/>
    </location>
</feature>
<organism evidence="7 8">
    <name type="scientific">Blastococcus aggregatus</name>
    <dbReference type="NCBI Taxonomy" id="38502"/>
    <lineage>
        <taxon>Bacteria</taxon>
        <taxon>Bacillati</taxon>
        <taxon>Actinomycetota</taxon>
        <taxon>Actinomycetes</taxon>
        <taxon>Geodermatophilales</taxon>
        <taxon>Geodermatophilaceae</taxon>
        <taxon>Blastococcus</taxon>
    </lineage>
</organism>
<feature type="transmembrane region" description="Helical" evidence="5">
    <location>
        <begin position="62"/>
        <end position="79"/>
    </location>
</feature>
<dbReference type="InterPro" id="IPR036513">
    <property type="entry name" value="STAS_dom_sf"/>
</dbReference>
<feature type="transmembrane region" description="Helical" evidence="5">
    <location>
        <begin position="214"/>
        <end position="235"/>
    </location>
</feature>
<evidence type="ECO:0000259" key="6">
    <source>
        <dbReference type="PROSITE" id="PS50801"/>
    </source>
</evidence>
<dbReference type="OrthoDB" id="9771198at2"/>
<evidence type="ECO:0000256" key="1">
    <source>
        <dbReference type="ARBA" id="ARBA00004141"/>
    </source>
</evidence>
<keyword evidence="8" id="KW-1185">Reference proteome</keyword>
<proteinExistence type="predicted"/>
<feature type="domain" description="STAS" evidence="6">
    <location>
        <begin position="438"/>
        <end position="549"/>
    </location>
</feature>
<evidence type="ECO:0000256" key="4">
    <source>
        <dbReference type="ARBA" id="ARBA00023136"/>
    </source>
</evidence>
<dbReference type="PROSITE" id="PS50801">
    <property type="entry name" value="STAS"/>
    <property type="match status" value="1"/>
</dbReference>
<dbReference type="Pfam" id="PF00916">
    <property type="entry name" value="Sulfate_transp"/>
    <property type="match status" value="1"/>
</dbReference>
<dbReference type="CDD" id="cd07042">
    <property type="entry name" value="STAS_SulP_like_sulfate_transporter"/>
    <property type="match status" value="1"/>
</dbReference>
<feature type="transmembrane region" description="Helical" evidence="5">
    <location>
        <begin position="173"/>
        <end position="202"/>
    </location>
</feature>